<reference evidence="7 8" key="2">
    <citation type="journal article" date="2010" name="Stand. Genomic Sci.">
        <title>Complete genome sequence of Desulfohalobium retbaense type strain (HR(100)).</title>
        <authorList>
            <person name="Spring S."/>
            <person name="Nolan M."/>
            <person name="Lapidus A."/>
            <person name="Glavina Del Rio T."/>
            <person name="Copeland A."/>
            <person name="Tice H."/>
            <person name="Cheng J.F."/>
            <person name="Lucas S."/>
            <person name="Land M."/>
            <person name="Chen F."/>
            <person name="Bruce D."/>
            <person name="Goodwin L."/>
            <person name="Pitluck S."/>
            <person name="Ivanova N."/>
            <person name="Mavromatis K."/>
            <person name="Mikhailova N."/>
            <person name="Pati A."/>
            <person name="Chen A."/>
            <person name="Palaniappan K."/>
            <person name="Hauser L."/>
            <person name="Chang Y.J."/>
            <person name="Jeffries C.D."/>
            <person name="Munk C."/>
            <person name="Kiss H."/>
            <person name="Chain P."/>
            <person name="Han C."/>
            <person name="Brettin T."/>
            <person name="Detter J.C."/>
            <person name="Schuler E."/>
            <person name="Goker M."/>
            <person name="Rohde M."/>
            <person name="Bristow J."/>
            <person name="Eisen J.A."/>
            <person name="Markowitz V."/>
            <person name="Hugenholtz P."/>
            <person name="Kyrpides N.C."/>
            <person name="Klenk H.P."/>
        </authorList>
    </citation>
    <scope>NUCLEOTIDE SEQUENCE [LARGE SCALE GENOMIC DNA]</scope>
    <source>
        <strain evidence="8">ATCC 49802 / DSM 20745 / S 6022</strain>
    </source>
</reference>
<feature type="transmembrane region" description="Helical" evidence="6">
    <location>
        <begin position="71"/>
        <end position="92"/>
    </location>
</feature>
<evidence type="ECO:0000256" key="6">
    <source>
        <dbReference type="SAM" id="Phobius"/>
    </source>
</evidence>
<evidence type="ECO:0000256" key="2">
    <source>
        <dbReference type="ARBA" id="ARBA00022475"/>
    </source>
</evidence>
<name>D1C571_SPHTD</name>
<keyword evidence="4 6" id="KW-1133">Transmembrane helix</keyword>
<gene>
    <name evidence="7" type="ordered locus">Sthe_1956</name>
</gene>
<feature type="transmembrane region" description="Helical" evidence="6">
    <location>
        <begin position="38"/>
        <end position="59"/>
    </location>
</feature>
<keyword evidence="5 6" id="KW-0472">Membrane</keyword>
<reference evidence="8" key="1">
    <citation type="submission" date="2009-11" db="EMBL/GenBank/DDBJ databases">
        <title>The complete chromosome 1 of Sphaerobacter thermophilus DSM 20745.</title>
        <authorList>
            <person name="Lucas S."/>
            <person name="Copeland A."/>
            <person name="Lapidus A."/>
            <person name="Glavina del Rio T."/>
            <person name="Dalin E."/>
            <person name="Tice H."/>
            <person name="Bruce D."/>
            <person name="Goodwin L."/>
            <person name="Pitluck S."/>
            <person name="Kyrpides N."/>
            <person name="Mavromatis K."/>
            <person name="Ivanova N."/>
            <person name="Mikhailova N."/>
            <person name="LaButti K.M."/>
            <person name="Clum A."/>
            <person name="Sun H.I."/>
            <person name="Brettin T."/>
            <person name="Detter J.C."/>
            <person name="Han C."/>
            <person name="Larimer F."/>
            <person name="Land M."/>
            <person name="Hauser L."/>
            <person name="Markowitz V."/>
            <person name="Cheng J.F."/>
            <person name="Hugenholtz P."/>
            <person name="Woyke T."/>
            <person name="Wu D."/>
            <person name="Steenblock K."/>
            <person name="Schneider S."/>
            <person name="Pukall R."/>
            <person name="Goeker M."/>
            <person name="Klenk H.P."/>
            <person name="Eisen J.A."/>
        </authorList>
    </citation>
    <scope>NUCLEOTIDE SEQUENCE [LARGE SCALE GENOMIC DNA]</scope>
    <source>
        <strain evidence="8">ATCC 49802 / DSM 20745 / S 6022</strain>
    </source>
</reference>
<keyword evidence="2" id="KW-1003">Cell membrane</keyword>
<keyword evidence="8" id="KW-1185">Reference proteome</keyword>
<dbReference type="InterPro" id="IPR001123">
    <property type="entry name" value="LeuE-type"/>
</dbReference>
<keyword evidence="3 6" id="KW-0812">Transmembrane</keyword>
<dbReference type="InParanoid" id="D1C571"/>
<feature type="transmembrane region" description="Helical" evidence="6">
    <location>
        <begin position="149"/>
        <end position="169"/>
    </location>
</feature>
<evidence type="ECO:0000256" key="3">
    <source>
        <dbReference type="ARBA" id="ARBA00022692"/>
    </source>
</evidence>
<evidence type="ECO:0000256" key="4">
    <source>
        <dbReference type="ARBA" id="ARBA00022989"/>
    </source>
</evidence>
<dbReference type="GO" id="GO:0006865">
    <property type="term" value="P:amino acid transport"/>
    <property type="evidence" value="ECO:0007669"/>
    <property type="project" value="InterPro"/>
</dbReference>
<dbReference type="Proteomes" id="UP000002027">
    <property type="component" value="Chromosome 1"/>
</dbReference>
<dbReference type="HOGENOM" id="CLU_087840_1_0_0"/>
<dbReference type="eggNOG" id="COG1280">
    <property type="taxonomic scope" value="Bacteria"/>
</dbReference>
<feature type="transmembrane region" description="Helical" evidence="6">
    <location>
        <begin position="6"/>
        <end position="26"/>
    </location>
</feature>
<dbReference type="FunCoup" id="D1C571">
    <property type="interactions" value="31"/>
</dbReference>
<dbReference type="AlphaFoldDB" id="D1C571"/>
<evidence type="ECO:0000256" key="1">
    <source>
        <dbReference type="ARBA" id="ARBA00004651"/>
    </source>
</evidence>
<dbReference type="STRING" id="479434.Sthe_1956"/>
<dbReference type="PANTHER" id="PTHR38825:SF2">
    <property type="entry name" value="LYSINE TRANSPORTER LYSE"/>
    <property type="match status" value="1"/>
</dbReference>
<dbReference type="PANTHER" id="PTHR38825">
    <property type="entry name" value="LYSINE EXPORTER PROTEIN (LYSE/YGGA)"/>
    <property type="match status" value="1"/>
</dbReference>
<evidence type="ECO:0000313" key="7">
    <source>
        <dbReference type="EMBL" id="ACZ39388.1"/>
    </source>
</evidence>
<dbReference type="Pfam" id="PF01810">
    <property type="entry name" value="LysE"/>
    <property type="match status" value="1"/>
</dbReference>
<accession>D1C571</accession>
<sequence length="212" mass="22148">MELALRGIAIGLALAAPIGPVNIEIVRRGLRSGFLSGWLVGVGAISADTLYCLLVIAGITPLVDRAAVRTVLWVAGAAFLVFLGYSSIRAAFATGSFIDKPDSGGFMRRSYPTGLLIALLNPMGIVFWASIGGGLVASAVAQTDTTGTFAIVLGVILGLGLWVTGLSLLVHGGQRFVSDRLFRWVNFISGVVLIGFALSFAVRAVQEVGAWL</sequence>
<dbReference type="RefSeq" id="WP_012872434.1">
    <property type="nucleotide sequence ID" value="NC_013523.1"/>
</dbReference>
<dbReference type="OrthoDB" id="5638726at2"/>
<feature type="transmembrane region" description="Helical" evidence="6">
    <location>
        <begin position="181"/>
        <end position="202"/>
    </location>
</feature>
<dbReference type="EMBL" id="CP001823">
    <property type="protein sequence ID" value="ACZ39388.1"/>
    <property type="molecule type" value="Genomic_DNA"/>
</dbReference>
<proteinExistence type="predicted"/>
<protein>
    <submittedName>
        <fullName evidence="7">Lysine exporter protein (LYSE/YGGA)</fullName>
    </submittedName>
</protein>
<comment type="subcellular location">
    <subcellularLocation>
        <location evidence="1">Cell membrane</location>
        <topology evidence="1">Multi-pass membrane protein</topology>
    </subcellularLocation>
</comment>
<feature type="transmembrane region" description="Helical" evidence="6">
    <location>
        <begin position="113"/>
        <end position="137"/>
    </location>
</feature>
<evidence type="ECO:0000313" key="8">
    <source>
        <dbReference type="Proteomes" id="UP000002027"/>
    </source>
</evidence>
<dbReference type="GO" id="GO:0005886">
    <property type="term" value="C:plasma membrane"/>
    <property type="evidence" value="ECO:0007669"/>
    <property type="project" value="UniProtKB-SubCell"/>
</dbReference>
<dbReference type="KEGG" id="sti:Sthe_1956"/>
<evidence type="ECO:0000256" key="5">
    <source>
        <dbReference type="ARBA" id="ARBA00023136"/>
    </source>
</evidence>
<organism evidence="7 8">
    <name type="scientific">Sphaerobacter thermophilus (strain ATCC 49802 / DSM 20745 / KCCM 41009 / NCIMB 13125 / S 6022)</name>
    <dbReference type="NCBI Taxonomy" id="479434"/>
    <lineage>
        <taxon>Bacteria</taxon>
        <taxon>Pseudomonadati</taxon>
        <taxon>Thermomicrobiota</taxon>
        <taxon>Thermomicrobia</taxon>
        <taxon>Sphaerobacterales</taxon>
        <taxon>Sphaerobacterineae</taxon>
        <taxon>Sphaerobacteraceae</taxon>
        <taxon>Sphaerobacter</taxon>
    </lineage>
</organism>